<dbReference type="Proteomes" id="UP000050795">
    <property type="component" value="Unassembled WGS sequence"/>
</dbReference>
<evidence type="ECO:0000313" key="2">
    <source>
        <dbReference type="Proteomes" id="UP000050795"/>
    </source>
</evidence>
<sequence length="277" mass="32311">MKGSKLVKIDEMCLKASAYKLREHFANKLSYSLKKPTFNWYTRYLYHVNLRKHSKLLESAAVDACNLRPGEYVLEIGFGKGYGLQLAVEHVAPTTCSYMKSSTTKLLLQKFLDSPFLHSETFKNDGHVYGVEISEYMIRKAKWRLWPYIYVNRVDLQLRSVDHLPYPASTFDACFHVDCFYFWPCLITSLKNIWRILRPDGRLVTTFQTKHLSDLSKRGWFQYGNPDPLTYVLALERSGYDRIEWIKCPTVDINSKESYDCIIAYKPIVRLLSAPQC</sequence>
<accession>A0AA85IVQ2</accession>
<name>A0AA85IVQ2_TRIRE</name>
<dbReference type="PANTHER" id="PTHR42912:SF93">
    <property type="entry name" value="N6-ADENOSINE-METHYLTRANSFERASE TMT1A"/>
    <property type="match status" value="1"/>
</dbReference>
<reference evidence="3" key="2">
    <citation type="submission" date="2023-11" db="UniProtKB">
        <authorList>
            <consortium name="WormBaseParasite"/>
        </authorList>
    </citation>
    <scope>IDENTIFICATION</scope>
</reference>
<dbReference type="AlphaFoldDB" id="A0AA85IVQ2"/>
<protein>
    <recommendedName>
        <fullName evidence="1">Methyltransferase type 11 domain-containing protein</fullName>
    </recommendedName>
</protein>
<reference evidence="2" key="1">
    <citation type="submission" date="2022-06" db="EMBL/GenBank/DDBJ databases">
        <authorList>
            <person name="Berger JAMES D."/>
            <person name="Berger JAMES D."/>
        </authorList>
    </citation>
    <scope>NUCLEOTIDE SEQUENCE [LARGE SCALE GENOMIC DNA]</scope>
</reference>
<dbReference type="CDD" id="cd02440">
    <property type="entry name" value="AdoMet_MTases"/>
    <property type="match status" value="1"/>
</dbReference>
<proteinExistence type="predicted"/>
<dbReference type="Gene3D" id="3.40.50.150">
    <property type="entry name" value="Vaccinia Virus protein VP39"/>
    <property type="match status" value="1"/>
</dbReference>
<dbReference type="PANTHER" id="PTHR42912">
    <property type="entry name" value="METHYLTRANSFERASE"/>
    <property type="match status" value="1"/>
</dbReference>
<dbReference type="Pfam" id="PF08241">
    <property type="entry name" value="Methyltransf_11"/>
    <property type="match status" value="1"/>
</dbReference>
<evidence type="ECO:0000313" key="3">
    <source>
        <dbReference type="WBParaSite" id="TREG1_125780.1"/>
    </source>
</evidence>
<dbReference type="GO" id="GO:0008757">
    <property type="term" value="F:S-adenosylmethionine-dependent methyltransferase activity"/>
    <property type="evidence" value="ECO:0007669"/>
    <property type="project" value="InterPro"/>
</dbReference>
<feature type="domain" description="Methyltransferase type 11" evidence="1">
    <location>
        <begin position="124"/>
        <end position="204"/>
    </location>
</feature>
<dbReference type="InterPro" id="IPR013216">
    <property type="entry name" value="Methyltransf_11"/>
</dbReference>
<keyword evidence="2" id="KW-1185">Reference proteome</keyword>
<organism evidence="2 3">
    <name type="scientific">Trichobilharzia regenti</name>
    <name type="common">Nasal bird schistosome</name>
    <dbReference type="NCBI Taxonomy" id="157069"/>
    <lineage>
        <taxon>Eukaryota</taxon>
        <taxon>Metazoa</taxon>
        <taxon>Spiralia</taxon>
        <taxon>Lophotrochozoa</taxon>
        <taxon>Platyhelminthes</taxon>
        <taxon>Trematoda</taxon>
        <taxon>Digenea</taxon>
        <taxon>Strigeidida</taxon>
        <taxon>Schistosomatoidea</taxon>
        <taxon>Schistosomatidae</taxon>
        <taxon>Trichobilharzia</taxon>
    </lineage>
</organism>
<dbReference type="InterPro" id="IPR029063">
    <property type="entry name" value="SAM-dependent_MTases_sf"/>
</dbReference>
<dbReference type="WBParaSite" id="TREG1_125780.1">
    <property type="protein sequence ID" value="TREG1_125780.1"/>
    <property type="gene ID" value="TREG1_125780"/>
</dbReference>
<dbReference type="InterPro" id="IPR050508">
    <property type="entry name" value="Methyltransf_Superfamily"/>
</dbReference>
<evidence type="ECO:0000259" key="1">
    <source>
        <dbReference type="Pfam" id="PF08241"/>
    </source>
</evidence>
<dbReference type="SUPFAM" id="SSF53335">
    <property type="entry name" value="S-adenosyl-L-methionine-dependent methyltransferases"/>
    <property type="match status" value="1"/>
</dbReference>